<feature type="region of interest" description="Disordered" evidence="15">
    <location>
        <begin position="85"/>
        <end position="113"/>
    </location>
</feature>
<keyword evidence="11 14" id="KW-0234">DNA repair</keyword>
<comment type="similarity">
    <text evidence="3 14">Belongs to the TFB4 family.</text>
</comment>
<dbReference type="InterPro" id="IPR004600">
    <property type="entry name" value="TFIIH_Tfb4/GTF2H3"/>
</dbReference>
<sequence>MNPLDVVDDSTHYHSRGTVSVPNLLTIIIDTNPRAWAALANVLPLSQAIATIFVYANSHLAFSDDHHVALLASHCNRAVWLYPEPPTPTKPPSEDVEMGDAGSGKPSQPAPSANKFHQFAKLEASVLRSVRSLIDNTTAADVASTTTTQIPGALTLALAFINKMHLAVMGGSGRRGISPPPDTEPAHKNHRRSRIAVRARILIISVSDSSAEQYIPTMNAVFAAAHSEIPIDTLSLRGSPTFLQQASHITRGNFINVLEPRGLLQYLMVGCASAGLTPDPNDNTASGNRARMKLGKQTPVPPQGGDGGDPLFAPRAESVDFRAACFCHGSVIDTGFVCSICLSIFCDIPDGGVCRTCGTKLALGNYGARPAVSAAAKGKEVQAEG</sequence>
<evidence type="ECO:0000256" key="15">
    <source>
        <dbReference type="SAM" id="MobiDB-lite"/>
    </source>
</evidence>
<evidence type="ECO:0000256" key="7">
    <source>
        <dbReference type="ARBA" id="ARBA00022771"/>
    </source>
</evidence>
<keyword evidence="5 14" id="KW-0479">Metal-binding</keyword>
<name>A0AAJ0BNB1_9PEZI</name>
<feature type="region of interest" description="Disordered" evidence="15">
    <location>
        <begin position="278"/>
        <end position="309"/>
    </location>
</feature>
<accession>A0AAJ0BNB1</accession>
<comment type="caution">
    <text evidence="16">The sequence shown here is derived from an EMBL/GenBank/DDBJ whole genome shotgun (WGS) entry which is preliminary data.</text>
</comment>
<dbReference type="GO" id="GO:0006355">
    <property type="term" value="P:regulation of DNA-templated transcription"/>
    <property type="evidence" value="ECO:0007669"/>
    <property type="project" value="InterPro"/>
</dbReference>
<evidence type="ECO:0000256" key="2">
    <source>
        <dbReference type="ARBA" id="ARBA00004123"/>
    </source>
</evidence>
<keyword evidence="17" id="KW-1185">Reference proteome</keyword>
<evidence type="ECO:0000256" key="8">
    <source>
        <dbReference type="ARBA" id="ARBA00022833"/>
    </source>
</evidence>
<evidence type="ECO:0000256" key="13">
    <source>
        <dbReference type="ARBA" id="ARBA00033341"/>
    </source>
</evidence>
<feature type="region of interest" description="Disordered" evidence="15">
    <location>
        <begin position="172"/>
        <end position="192"/>
    </location>
</feature>
<keyword evidence="10 14" id="KW-0804">Transcription</keyword>
<evidence type="ECO:0000256" key="3">
    <source>
        <dbReference type="ARBA" id="ARBA00005273"/>
    </source>
</evidence>
<dbReference type="InterPro" id="IPR036465">
    <property type="entry name" value="vWFA_dom_sf"/>
</dbReference>
<comment type="function">
    <text evidence="1 14">Component of the general transcription and DNA repair factor IIH (TFIIH) core complex, which is involved in general and transcription-coupled nucleotide excision repair (NER) of damaged DNA and, when complexed to TFIIK, in RNA transcription by RNA polymerase II. In NER, TFIIH acts by opening DNA around the lesion to allow the excision of the damaged oligonucleotide and its replacement by a new DNA fragment. In transcription, TFIIH has an essential role in transcription initiation. When the pre-initiation complex (PIC) has been established, TFIIH is required for promoter opening and promoter escape. Phosphorylation of the C-terminal tail (CTD) of the largest subunit of RNA polymerase II by the kinase module TFIIK controls the initiation of transcription.</text>
</comment>
<organism evidence="16 17">
    <name type="scientific">Echria macrotheca</name>
    <dbReference type="NCBI Taxonomy" id="438768"/>
    <lineage>
        <taxon>Eukaryota</taxon>
        <taxon>Fungi</taxon>
        <taxon>Dikarya</taxon>
        <taxon>Ascomycota</taxon>
        <taxon>Pezizomycotina</taxon>
        <taxon>Sordariomycetes</taxon>
        <taxon>Sordariomycetidae</taxon>
        <taxon>Sordariales</taxon>
        <taxon>Schizotheciaceae</taxon>
        <taxon>Echria</taxon>
    </lineage>
</organism>
<evidence type="ECO:0000256" key="9">
    <source>
        <dbReference type="ARBA" id="ARBA00023015"/>
    </source>
</evidence>
<evidence type="ECO:0000256" key="4">
    <source>
        <dbReference type="ARBA" id="ARBA00021280"/>
    </source>
</evidence>
<reference evidence="16" key="1">
    <citation type="submission" date="2023-06" db="EMBL/GenBank/DDBJ databases">
        <title>Genome-scale phylogeny and comparative genomics of the fungal order Sordariales.</title>
        <authorList>
            <consortium name="Lawrence Berkeley National Laboratory"/>
            <person name="Hensen N."/>
            <person name="Bonometti L."/>
            <person name="Westerberg I."/>
            <person name="Brannstrom I.O."/>
            <person name="Guillou S."/>
            <person name="Cros-Aarteil S."/>
            <person name="Calhoun S."/>
            <person name="Haridas S."/>
            <person name="Kuo A."/>
            <person name="Mondo S."/>
            <person name="Pangilinan J."/>
            <person name="Riley R."/>
            <person name="Labutti K."/>
            <person name="Andreopoulos B."/>
            <person name="Lipzen A."/>
            <person name="Chen C."/>
            <person name="Yanf M."/>
            <person name="Daum C."/>
            <person name="Ng V."/>
            <person name="Clum A."/>
            <person name="Steindorff A."/>
            <person name="Ohm R."/>
            <person name="Martin F."/>
            <person name="Silar P."/>
            <person name="Natvig D."/>
            <person name="Lalanne C."/>
            <person name="Gautier V."/>
            <person name="Ament-Velasquez S.L."/>
            <person name="Kruys A."/>
            <person name="Hutchinson M.I."/>
            <person name="Powell A.J."/>
            <person name="Barry K."/>
            <person name="Miller A.N."/>
            <person name="Grigoriev I.V."/>
            <person name="Debuchy R."/>
            <person name="Gladieux P."/>
            <person name="Thoren M.H."/>
            <person name="Johannesson H."/>
        </authorList>
    </citation>
    <scope>NUCLEOTIDE SEQUENCE</scope>
    <source>
        <strain evidence="16">PSN4</strain>
    </source>
</reference>
<comment type="subcellular location">
    <subcellularLocation>
        <location evidence="2 14">Nucleus</location>
    </subcellularLocation>
</comment>
<keyword evidence="9 14" id="KW-0805">Transcription regulation</keyword>
<dbReference type="Pfam" id="PF03850">
    <property type="entry name" value="Tfb4"/>
    <property type="match status" value="2"/>
</dbReference>
<dbReference type="Proteomes" id="UP001239445">
    <property type="component" value="Unassembled WGS sequence"/>
</dbReference>
<evidence type="ECO:0000256" key="1">
    <source>
        <dbReference type="ARBA" id="ARBA00002817"/>
    </source>
</evidence>
<protein>
    <recommendedName>
        <fullName evidence="4 14">General transcription and DNA repair factor IIH subunit TFB4</fullName>
        <shortName evidence="14">TFIIH subunit TFB4</shortName>
    </recommendedName>
    <alternativeName>
        <fullName evidence="13 14">RNA polymerase II transcription factor B subunit 4</fullName>
    </alternativeName>
</protein>
<dbReference type="GO" id="GO:0006289">
    <property type="term" value="P:nucleotide-excision repair"/>
    <property type="evidence" value="ECO:0007669"/>
    <property type="project" value="UniProtKB-UniRule"/>
</dbReference>
<evidence type="ECO:0000256" key="14">
    <source>
        <dbReference type="RuleBase" id="RU368090"/>
    </source>
</evidence>
<proteinExistence type="inferred from homology"/>
<evidence type="ECO:0000256" key="12">
    <source>
        <dbReference type="ARBA" id="ARBA00023242"/>
    </source>
</evidence>
<dbReference type="Gene3D" id="3.40.50.410">
    <property type="entry name" value="von Willebrand factor, type A domain"/>
    <property type="match status" value="1"/>
</dbReference>
<keyword evidence="12 14" id="KW-0539">Nucleus</keyword>
<evidence type="ECO:0000256" key="10">
    <source>
        <dbReference type="ARBA" id="ARBA00023163"/>
    </source>
</evidence>
<keyword evidence="6 14" id="KW-0227">DNA damage</keyword>
<keyword evidence="7 14" id="KW-0863">Zinc-finger</keyword>
<evidence type="ECO:0000313" key="16">
    <source>
        <dbReference type="EMBL" id="KAK1761454.1"/>
    </source>
</evidence>
<dbReference type="AlphaFoldDB" id="A0AAJ0BNB1"/>
<evidence type="ECO:0000256" key="5">
    <source>
        <dbReference type="ARBA" id="ARBA00022723"/>
    </source>
</evidence>
<dbReference type="GO" id="GO:0000439">
    <property type="term" value="C:transcription factor TFIIH core complex"/>
    <property type="evidence" value="ECO:0007669"/>
    <property type="project" value="UniProtKB-UniRule"/>
</dbReference>
<dbReference type="GO" id="GO:0005675">
    <property type="term" value="C:transcription factor TFIIH holo complex"/>
    <property type="evidence" value="ECO:0007669"/>
    <property type="project" value="UniProtKB-UniRule"/>
</dbReference>
<dbReference type="GO" id="GO:0008270">
    <property type="term" value="F:zinc ion binding"/>
    <property type="evidence" value="ECO:0007669"/>
    <property type="project" value="UniProtKB-KW"/>
</dbReference>
<gene>
    <name evidence="16" type="ORF">QBC47DRAFT_370143</name>
</gene>
<dbReference type="EMBL" id="MU839827">
    <property type="protein sequence ID" value="KAK1761454.1"/>
    <property type="molecule type" value="Genomic_DNA"/>
</dbReference>
<dbReference type="PANTHER" id="PTHR12831:SF0">
    <property type="entry name" value="GENERAL TRANSCRIPTION FACTOR IIH SUBUNIT 3"/>
    <property type="match status" value="1"/>
</dbReference>
<evidence type="ECO:0000313" key="17">
    <source>
        <dbReference type="Proteomes" id="UP001239445"/>
    </source>
</evidence>
<comment type="subunit">
    <text evidence="14">Component of the 7-subunit TFIIH core complex composed of XPB/SSL2, XPD/RAD3, SSL1, TFB1, TFB2, TFB4 and TFB5, which is active in NER. The core complex associates with the 3-subunit CTD-kinase module TFIIK composed of CCL1, KIN28 and TFB3 to form the 10-subunit holoenzyme (holo-TFIIH) active in transcription.</text>
</comment>
<keyword evidence="8 14" id="KW-0862">Zinc</keyword>
<evidence type="ECO:0000256" key="6">
    <source>
        <dbReference type="ARBA" id="ARBA00022763"/>
    </source>
</evidence>
<evidence type="ECO:0000256" key="11">
    <source>
        <dbReference type="ARBA" id="ARBA00023204"/>
    </source>
</evidence>
<dbReference type="PANTHER" id="PTHR12831">
    <property type="entry name" value="TRANSCRIPTION INITIATION FACTOR IIH TFIIH , POLYPEPTIDE 3-RELATED"/>
    <property type="match status" value="1"/>
</dbReference>